<protein>
    <submittedName>
        <fullName evidence="5">AAA family ATPase</fullName>
    </submittedName>
</protein>
<dbReference type="EMBL" id="DVMX01000016">
    <property type="protein sequence ID" value="HIU41079.1"/>
    <property type="molecule type" value="Genomic_DNA"/>
</dbReference>
<dbReference type="GO" id="GO:0005524">
    <property type="term" value="F:ATP binding"/>
    <property type="evidence" value="ECO:0007669"/>
    <property type="project" value="UniProtKB-KW"/>
</dbReference>
<dbReference type="InterPro" id="IPR003959">
    <property type="entry name" value="ATPase_AAA_core"/>
</dbReference>
<evidence type="ECO:0000313" key="6">
    <source>
        <dbReference type="Proteomes" id="UP000824082"/>
    </source>
</evidence>
<feature type="domain" description="AAA+ ATPase" evidence="4">
    <location>
        <begin position="426"/>
        <end position="560"/>
    </location>
</feature>
<dbReference type="InterPro" id="IPR003593">
    <property type="entry name" value="AAA+_ATPase"/>
</dbReference>
<dbReference type="GO" id="GO:0016887">
    <property type="term" value="F:ATP hydrolysis activity"/>
    <property type="evidence" value="ECO:0007669"/>
    <property type="project" value="InterPro"/>
</dbReference>
<dbReference type="InterPro" id="IPR027417">
    <property type="entry name" value="P-loop_NTPase"/>
</dbReference>
<comment type="caution">
    <text evidence="5">The sequence shown here is derived from an EMBL/GenBank/DDBJ whole genome shotgun (WGS) entry which is preliminary data.</text>
</comment>
<dbReference type="PANTHER" id="PTHR43392:SF2">
    <property type="entry name" value="AAA-TYPE ATPASE FAMILY PROTEIN _ ANKYRIN REPEAT FAMILY PROTEIN"/>
    <property type="match status" value="1"/>
</dbReference>
<dbReference type="Pfam" id="PF17866">
    <property type="entry name" value="AAA_lid_6"/>
    <property type="match status" value="1"/>
</dbReference>
<evidence type="ECO:0000259" key="4">
    <source>
        <dbReference type="SMART" id="SM00382"/>
    </source>
</evidence>
<dbReference type="AlphaFoldDB" id="A0A9D1LII8"/>
<evidence type="ECO:0000256" key="1">
    <source>
        <dbReference type="ARBA" id="ARBA00010378"/>
    </source>
</evidence>
<dbReference type="SUPFAM" id="SSF52540">
    <property type="entry name" value="P-loop containing nucleoside triphosphate hydrolases"/>
    <property type="match status" value="1"/>
</dbReference>
<keyword evidence="3" id="KW-0067">ATP-binding</keyword>
<dbReference type="PRINTS" id="PR00819">
    <property type="entry name" value="CBXCFQXSUPER"/>
</dbReference>
<organism evidence="5 6">
    <name type="scientific">Candidatus Egerieicola faecale</name>
    <dbReference type="NCBI Taxonomy" id="2840774"/>
    <lineage>
        <taxon>Bacteria</taxon>
        <taxon>Bacillati</taxon>
        <taxon>Bacillota</taxon>
        <taxon>Clostridia</taxon>
        <taxon>Eubacteriales</taxon>
        <taxon>Oscillospiraceae</taxon>
        <taxon>Oscillospiraceae incertae sedis</taxon>
        <taxon>Candidatus Egerieicola</taxon>
    </lineage>
</organism>
<dbReference type="SMART" id="SM00382">
    <property type="entry name" value="AAA"/>
    <property type="match status" value="1"/>
</dbReference>
<dbReference type="InterPro" id="IPR041627">
    <property type="entry name" value="AAA_lid_6"/>
</dbReference>
<evidence type="ECO:0000313" key="5">
    <source>
        <dbReference type="EMBL" id="HIU41079.1"/>
    </source>
</evidence>
<dbReference type="InterPro" id="IPR000641">
    <property type="entry name" value="CbxX/CfxQ"/>
</dbReference>
<keyword evidence="2" id="KW-0547">Nucleotide-binding</keyword>
<sequence>MLYYKITVLLIQQDKSKSTPSRARSREEAIALAEQIATETNVINHLQSGRYLFTSTTSRKKWVLGAVSQGRLEQDWVEEYLQALELEYTGVITEEVTFQGWKTLLFSAQRNDYVEDDNEILEQFQLRSISRRDFLIQEFLIPQAETDSALREGAKRLLSTALEEELERILKDPPEKEFAGHPVHYILETDDPKVRRNMLKILLRALYSRGRLCSRRVTAIQIDDEQQDLIRSCVGGAMVLSWPSEEEEDDFVRSSVDDIQKAMELMREYQSQVLTVLCLPRTCRKQKDTLLKFVDNCVFVEIREDMVSGQRAKRYLRSLAQEKCQIPDRLLYRKVNQCEKGFLPAELNRIFEDWLNVRLRTKIYPQYAGLQSVGRQLAEQKPQGSAYEKLHNMIGLDAAKEVIDRALNFYKAQKLWKAKGLQGNQPAMHMVFTGNPGTAKTTVARLFAQILKENGVLSEGRLYEVGRADLVGKYVGWTAQIVKNKFKQAKGSVLFIDEAYALLEDRSGLYGDEAINTIVQEMENHREDMVVIFAGYPKEMEAFLARNPGLRSRIAFHLPFEDYSARELYQIARLLAEEKGMSFAPQVEEKLIPIFQDALQTEGFGNGRFARNLVEQAQMKQADRLMRCDLDCLTKDAVTTLLPEDFEPPQKKKIRKLPIGFAV</sequence>
<accession>A0A9D1LII8</accession>
<dbReference type="Pfam" id="PF00004">
    <property type="entry name" value="AAA"/>
    <property type="match status" value="1"/>
</dbReference>
<name>A0A9D1LII8_9FIRM</name>
<dbReference type="Gene3D" id="1.10.8.60">
    <property type="match status" value="1"/>
</dbReference>
<evidence type="ECO:0000256" key="2">
    <source>
        <dbReference type="ARBA" id="ARBA00022741"/>
    </source>
</evidence>
<dbReference type="InterPro" id="IPR050773">
    <property type="entry name" value="CbxX/CfxQ_RuBisCO_ESX"/>
</dbReference>
<dbReference type="Gene3D" id="3.40.50.300">
    <property type="entry name" value="P-loop containing nucleotide triphosphate hydrolases"/>
    <property type="match status" value="1"/>
</dbReference>
<reference evidence="5" key="1">
    <citation type="submission" date="2020-10" db="EMBL/GenBank/DDBJ databases">
        <authorList>
            <person name="Gilroy R."/>
        </authorList>
    </citation>
    <scope>NUCLEOTIDE SEQUENCE</scope>
    <source>
        <strain evidence="5">4509</strain>
    </source>
</reference>
<dbReference type="Proteomes" id="UP000824082">
    <property type="component" value="Unassembled WGS sequence"/>
</dbReference>
<dbReference type="PANTHER" id="PTHR43392">
    <property type="entry name" value="AAA-TYPE ATPASE FAMILY PROTEIN / ANKYRIN REPEAT FAMILY PROTEIN"/>
    <property type="match status" value="1"/>
</dbReference>
<comment type="similarity">
    <text evidence="1">Belongs to the CbxX/CfxQ family.</text>
</comment>
<proteinExistence type="inferred from homology"/>
<evidence type="ECO:0000256" key="3">
    <source>
        <dbReference type="ARBA" id="ARBA00022840"/>
    </source>
</evidence>
<gene>
    <name evidence="5" type="ORF">IAD19_00840</name>
</gene>
<dbReference type="FunFam" id="3.40.50.300:FF:000216">
    <property type="entry name" value="Type VII secretion ATPase EccA"/>
    <property type="match status" value="1"/>
</dbReference>
<reference evidence="5" key="2">
    <citation type="journal article" date="2021" name="PeerJ">
        <title>Extensive microbial diversity within the chicken gut microbiome revealed by metagenomics and culture.</title>
        <authorList>
            <person name="Gilroy R."/>
            <person name="Ravi A."/>
            <person name="Getino M."/>
            <person name="Pursley I."/>
            <person name="Horton D.L."/>
            <person name="Alikhan N.F."/>
            <person name="Baker D."/>
            <person name="Gharbi K."/>
            <person name="Hall N."/>
            <person name="Watson M."/>
            <person name="Adriaenssens E.M."/>
            <person name="Foster-Nyarko E."/>
            <person name="Jarju S."/>
            <person name="Secka A."/>
            <person name="Antonio M."/>
            <person name="Oren A."/>
            <person name="Chaudhuri R.R."/>
            <person name="La Ragione R."/>
            <person name="Hildebrand F."/>
            <person name="Pallen M.J."/>
        </authorList>
    </citation>
    <scope>NUCLEOTIDE SEQUENCE</scope>
    <source>
        <strain evidence="5">4509</strain>
    </source>
</reference>